<keyword evidence="5" id="KW-0418">Kinase</keyword>
<dbReference type="Proteomes" id="UP000050795">
    <property type="component" value="Unassembled WGS sequence"/>
</dbReference>
<dbReference type="InterPro" id="IPR050205">
    <property type="entry name" value="CDPK_Ser/Thr_kinases"/>
</dbReference>
<organism evidence="8 9">
    <name type="scientific">Trichobilharzia regenti</name>
    <name type="common">Nasal bird schistosome</name>
    <dbReference type="NCBI Taxonomy" id="157069"/>
    <lineage>
        <taxon>Eukaryota</taxon>
        <taxon>Metazoa</taxon>
        <taxon>Spiralia</taxon>
        <taxon>Lophotrochozoa</taxon>
        <taxon>Platyhelminthes</taxon>
        <taxon>Trematoda</taxon>
        <taxon>Digenea</taxon>
        <taxon>Strigeidida</taxon>
        <taxon>Schistosomatoidea</taxon>
        <taxon>Schistosomatidae</taxon>
        <taxon>Trichobilharzia</taxon>
    </lineage>
</organism>
<reference evidence="8" key="1">
    <citation type="submission" date="2022-06" db="EMBL/GenBank/DDBJ databases">
        <authorList>
            <person name="Berger JAMES D."/>
            <person name="Berger JAMES D."/>
        </authorList>
    </citation>
    <scope>NUCLEOTIDE SEQUENCE [LARGE SCALE GENOMIC DNA]</scope>
</reference>
<dbReference type="InterPro" id="IPR001245">
    <property type="entry name" value="Ser-Thr/Tyr_kinase_cat_dom"/>
</dbReference>
<dbReference type="Gene3D" id="1.10.510.10">
    <property type="entry name" value="Transferase(Phosphotransferase) domain 1"/>
    <property type="match status" value="1"/>
</dbReference>
<keyword evidence="6" id="KW-0067">ATP-binding</keyword>
<evidence type="ECO:0000256" key="5">
    <source>
        <dbReference type="ARBA" id="ARBA00022777"/>
    </source>
</evidence>
<evidence type="ECO:0000259" key="7">
    <source>
        <dbReference type="PROSITE" id="PS50011"/>
    </source>
</evidence>
<keyword evidence="3" id="KW-0808">Transferase</keyword>
<evidence type="ECO:0000256" key="1">
    <source>
        <dbReference type="ARBA" id="ARBA00006692"/>
    </source>
</evidence>
<protein>
    <recommendedName>
        <fullName evidence="7">Protein kinase domain-containing protein</fullName>
    </recommendedName>
</protein>
<reference evidence="9" key="2">
    <citation type="submission" date="2023-11" db="UniProtKB">
        <authorList>
            <consortium name="WormBaseParasite"/>
        </authorList>
    </citation>
    <scope>IDENTIFICATION</scope>
</reference>
<comment type="similarity">
    <text evidence="1">Belongs to the protein kinase superfamily. CAMK Ser/Thr protein kinase family.</text>
</comment>
<dbReference type="PROSITE" id="PS50011">
    <property type="entry name" value="PROTEIN_KINASE_DOM"/>
    <property type="match status" value="1"/>
</dbReference>
<evidence type="ECO:0000256" key="6">
    <source>
        <dbReference type="ARBA" id="ARBA00022840"/>
    </source>
</evidence>
<keyword evidence="4" id="KW-0547">Nucleotide-binding</keyword>
<evidence type="ECO:0000256" key="4">
    <source>
        <dbReference type="ARBA" id="ARBA00022741"/>
    </source>
</evidence>
<keyword evidence="2" id="KW-0723">Serine/threonine-protein kinase</keyword>
<sequence length="332" mass="39335">MKTIKGAFTLHELKKRLCNKLYENTHKLSTLSSNTCILKLIEFIVEPKRLIIMTEMCIFGDFFNWILQQHHLYVKDICLMLQYLFQAVYYLHSHNCIHGNLMPTHVLFQTLSPQSVTLMLDMSIRSEIFYLTGQPSTIIYGWAPEFIRTILQSVDIMPTDSFSNDINIDYQMNKNKEKLLQKTRMMDIWSIGVIAHIAFTGRPPYQAEQLYDLLKLIDINQGKLNHPLIKSFHKTIIDKLIQLLQIDPLKRYCSFIESNNCNTSTTTTNNSNNEFQWWCNHDEIKKDERNLLQIIEYDMMSTCRRYRFHGRQLFEKIFLSKEQKNKNKTKNL</sequence>
<name>A0AA85K981_TRIRE</name>
<proteinExistence type="inferred from homology"/>
<dbReference type="SUPFAM" id="SSF56112">
    <property type="entry name" value="Protein kinase-like (PK-like)"/>
    <property type="match status" value="1"/>
</dbReference>
<keyword evidence="8" id="KW-1185">Reference proteome</keyword>
<dbReference type="SMART" id="SM00220">
    <property type="entry name" value="S_TKc"/>
    <property type="match status" value="1"/>
</dbReference>
<dbReference type="GO" id="GO:0004674">
    <property type="term" value="F:protein serine/threonine kinase activity"/>
    <property type="evidence" value="ECO:0007669"/>
    <property type="project" value="UniProtKB-KW"/>
</dbReference>
<dbReference type="WBParaSite" id="TREG1_70820.1">
    <property type="protein sequence ID" value="TREG1_70820.1"/>
    <property type="gene ID" value="TREG1_70820"/>
</dbReference>
<dbReference type="PANTHER" id="PTHR24349">
    <property type="entry name" value="SERINE/THREONINE-PROTEIN KINASE"/>
    <property type="match status" value="1"/>
</dbReference>
<dbReference type="AlphaFoldDB" id="A0AA85K981"/>
<dbReference type="InterPro" id="IPR011009">
    <property type="entry name" value="Kinase-like_dom_sf"/>
</dbReference>
<dbReference type="GO" id="GO:0005524">
    <property type="term" value="F:ATP binding"/>
    <property type="evidence" value="ECO:0007669"/>
    <property type="project" value="UniProtKB-KW"/>
</dbReference>
<evidence type="ECO:0000256" key="2">
    <source>
        <dbReference type="ARBA" id="ARBA00022527"/>
    </source>
</evidence>
<dbReference type="Pfam" id="PF07714">
    <property type="entry name" value="PK_Tyr_Ser-Thr"/>
    <property type="match status" value="1"/>
</dbReference>
<accession>A0AA85K981</accession>
<evidence type="ECO:0000256" key="3">
    <source>
        <dbReference type="ARBA" id="ARBA00022679"/>
    </source>
</evidence>
<dbReference type="InterPro" id="IPR000719">
    <property type="entry name" value="Prot_kinase_dom"/>
</dbReference>
<evidence type="ECO:0000313" key="8">
    <source>
        <dbReference type="Proteomes" id="UP000050795"/>
    </source>
</evidence>
<feature type="domain" description="Protein kinase" evidence="7">
    <location>
        <begin position="1"/>
        <end position="265"/>
    </location>
</feature>
<evidence type="ECO:0000313" key="9">
    <source>
        <dbReference type="WBParaSite" id="TREG1_70820.1"/>
    </source>
</evidence>